<feature type="domain" description="PPM-type phosphatase" evidence="1">
    <location>
        <begin position="4"/>
        <end position="233"/>
    </location>
</feature>
<dbReference type="PROSITE" id="PS51746">
    <property type="entry name" value="PPM_2"/>
    <property type="match status" value="1"/>
</dbReference>
<reference evidence="2 3" key="1">
    <citation type="submission" date="2019-07" db="EMBL/GenBank/DDBJ databases">
        <title>Description of 53C-WASEF.</title>
        <authorList>
            <person name="Pitt A."/>
            <person name="Hahn M.W."/>
        </authorList>
    </citation>
    <scope>NUCLEOTIDE SEQUENCE [LARGE SCALE GENOMIC DNA]</scope>
    <source>
        <strain evidence="2 3">53C-WASEF</strain>
    </source>
</reference>
<dbReference type="PANTHER" id="PTHR47992">
    <property type="entry name" value="PROTEIN PHOSPHATASE"/>
    <property type="match status" value="1"/>
</dbReference>
<comment type="caution">
    <text evidence="2">The sequence shown here is derived from an EMBL/GenBank/DDBJ whole genome shotgun (WGS) entry which is preliminary data.</text>
</comment>
<dbReference type="GO" id="GO:0004722">
    <property type="term" value="F:protein serine/threonine phosphatase activity"/>
    <property type="evidence" value="ECO:0007669"/>
    <property type="project" value="InterPro"/>
</dbReference>
<dbReference type="InterPro" id="IPR036457">
    <property type="entry name" value="PPM-type-like_dom_sf"/>
</dbReference>
<dbReference type="Pfam" id="PF00481">
    <property type="entry name" value="PP2C"/>
    <property type="match status" value="1"/>
</dbReference>
<accession>A0A556QMZ3</accession>
<dbReference type="InterPro" id="IPR015655">
    <property type="entry name" value="PP2C"/>
</dbReference>
<evidence type="ECO:0000313" key="3">
    <source>
        <dbReference type="Proteomes" id="UP000315648"/>
    </source>
</evidence>
<sequence length="236" mass="25812">MKYRSAAITDIGKTRFENEDRFLRDDALGLFGVADGIGGLPGGAEAAECTVEGITRGFIEGAQPDLIKLTQTTSLSVQKLGQQLNPPYGIGSTLTFGSFKNGQLQLAHVGDSRAYVFQKGDFLPLTEDHTVENEARRLRARGEDMEISIENRNALTRCIGQPGLPEVDFQEFIVTKGDRYFFTTDGICRMIADEELAEIISGPESPAEMLQLILDLALKRGGHDNLTAVLIFIDEA</sequence>
<name>A0A556QMZ3_9BACT</name>
<dbReference type="Proteomes" id="UP000315648">
    <property type="component" value="Unassembled WGS sequence"/>
</dbReference>
<keyword evidence="3" id="KW-1185">Reference proteome</keyword>
<protein>
    <submittedName>
        <fullName evidence="2">Serine/threonine-protein phosphatase</fullName>
    </submittedName>
</protein>
<dbReference type="CDD" id="cd00143">
    <property type="entry name" value="PP2Cc"/>
    <property type="match status" value="1"/>
</dbReference>
<organism evidence="2 3">
    <name type="scientific">Rariglobus hedericola</name>
    <dbReference type="NCBI Taxonomy" id="2597822"/>
    <lineage>
        <taxon>Bacteria</taxon>
        <taxon>Pseudomonadati</taxon>
        <taxon>Verrucomicrobiota</taxon>
        <taxon>Opitutia</taxon>
        <taxon>Opitutales</taxon>
        <taxon>Opitutaceae</taxon>
        <taxon>Rariglobus</taxon>
    </lineage>
</organism>
<evidence type="ECO:0000313" key="2">
    <source>
        <dbReference type="EMBL" id="TSJ78004.1"/>
    </source>
</evidence>
<dbReference type="EMBL" id="VMBG01000001">
    <property type="protein sequence ID" value="TSJ78004.1"/>
    <property type="molecule type" value="Genomic_DNA"/>
</dbReference>
<dbReference type="AlphaFoldDB" id="A0A556QMZ3"/>
<proteinExistence type="predicted"/>
<dbReference type="OrthoDB" id="9801841at2"/>
<dbReference type="Gene3D" id="3.60.40.10">
    <property type="entry name" value="PPM-type phosphatase domain"/>
    <property type="match status" value="1"/>
</dbReference>
<dbReference type="SMART" id="SM00331">
    <property type="entry name" value="PP2C_SIG"/>
    <property type="match status" value="1"/>
</dbReference>
<gene>
    <name evidence="2" type="ORF">FPL22_01450</name>
</gene>
<dbReference type="InterPro" id="IPR001932">
    <property type="entry name" value="PPM-type_phosphatase-like_dom"/>
</dbReference>
<dbReference type="SUPFAM" id="SSF81606">
    <property type="entry name" value="PP2C-like"/>
    <property type="match status" value="1"/>
</dbReference>
<evidence type="ECO:0000259" key="1">
    <source>
        <dbReference type="PROSITE" id="PS51746"/>
    </source>
</evidence>
<dbReference type="RefSeq" id="WP_144228345.1">
    <property type="nucleotide sequence ID" value="NZ_CBCRVV010000001.1"/>
</dbReference>
<dbReference type="SMART" id="SM00332">
    <property type="entry name" value="PP2Cc"/>
    <property type="match status" value="1"/>
</dbReference>